<dbReference type="InterPro" id="IPR050330">
    <property type="entry name" value="Bact_OuterMem_StrucFunc"/>
</dbReference>
<evidence type="ECO:0000256" key="7">
    <source>
        <dbReference type="PROSITE-ProRule" id="PRU00473"/>
    </source>
</evidence>
<evidence type="ECO:0000256" key="4">
    <source>
        <dbReference type="ARBA" id="ARBA00022692"/>
    </source>
</evidence>
<dbReference type="InterPro" id="IPR006665">
    <property type="entry name" value="OmpA-like"/>
</dbReference>
<dbReference type="RefSeq" id="WP_092065902.1">
    <property type="nucleotide sequence ID" value="NZ_FNIN01000010.1"/>
</dbReference>
<evidence type="ECO:0000256" key="2">
    <source>
        <dbReference type="ARBA" id="ARBA00008914"/>
    </source>
</evidence>
<dbReference type="OrthoDB" id="5292153at2"/>
<gene>
    <name evidence="10" type="ORF">SAMN04488516_11040</name>
</gene>
<keyword evidence="4 8" id="KW-0812">Transmembrane</keyword>
<evidence type="ECO:0000259" key="9">
    <source>
        <dbReference type="PROSITE" id="PS51123"/>
    </source>
</evidence>
<feature type="transmembrane region" description="Helical" evidence="8">
    <location>
        <begin position="18"/>
        <end position="38"/>
    </location>
</feature>
<dbReference type="Proteomes" id="UP000199602">
    <property type="component" value="Unassembled WGS sequence"/>
</dbReference>
<evidence type="ECO:0000256" key="6">
    <source>
        <dbReference type="ARBA" id="ARBA00023136"/>
    </source>
</evidence>
<protein>
    <submittedName>
        <fullName evidence="10">Chemotaxis protein MotB</fullName>
    </submittedName>
</protein>
<keyword evidence="6 7" id="KW-0472">Membrane</keyword>
<proteinExistence type="inferred from homology"/>
<comment type="subcellular location">
    <subcellularLocation>
        <location evidence="1">Cell membrane</location>
        <topology evidence="1">Single-pass membrane protein</topology>
    </subcellularLocation>
</comment>
<evidence type="ECO:0000313" key="10">
    <source>
        <dbReference type="EMBL" id="SDN88627.1"/>
    </source>
</evidence>
<dbReference type="PANTHER" id="PTHR30329:SF21">
    <property type="entry name" value="LIPOPROTEIN YIAD-RELATED"/>
    <property type="match status" value="1"/>
</dbReference>
<keyword evidence="5 8" id="KW-1133">Transmembrane helix</keyword>
<feature type="domain" description="OmpA-like" evidence="9">
    <location>
        <begin position="118"/>
        <end position="240"/>
    </location>
</feature>
<dbReference type="Pfam" id="PF13677">
    <property type="entry name" value="MotB_plug"/>
    <property type="match status" value="1"/>
</dbReference>
<evidence type="ECO:0000256" key="8">
    <source>
        <dbReference type="SAM" id="Phobius"/>
    </source>
</evidence>
<dbReference type="SUPFAM" id="SSF103088">
    <property type="entry name" value="OmpA-like"/>
    <property type="match status" value="1"/>
</dbReference>
<dbReference type="PANTHER" id="PTHR30329">
    <property type="entry name" value="STATOR ELEMENT OF FLAGELLAR MOTOR COMPLEX"/>
    <property type="match status" value="1"/>
</dbReference>
<keyword evidence="11" id="KW-1185">Reference proteome</keyword>
<organism evidence="10 11">
    <name type="scientific">Desulfonauticus submarinus</name>
    <dbReference type="NCBI Taxonomy" id="206665"/>
    <lineage>
        <taxon>Bacteria</taxon>
        <taxon>Pseudomonadati</taxon>
        <taxon>Thermodesulfobacteriota</taxon>
        <taxon>Desulfovibrionia</taxon>
        <taxon>Desulfovibrionales</taxon>
        <taxon>Desulfonauticaceae</taxon>
        <taxon>Desulfonauticus</taxon>
    </lineage>
</organism>
<sequence>MIEDDLFLKEDNEEPQPWLTTFADLSMLLLVFFILLFSMSTLNQKVFKETILSVRQALGKGEKGTLKIPLGAEGAGVSVDEIRQYREIIEGQKKVFSDLQYFYTEKGLEGIVGAYLESGKIILRLPAQVLFAPGQVELTEQGKKTLIELKDFFIKHPDQKINIVGYTDNIPPKPGGRFKDNWEISALRAINVLRFLLSLGIEPQRLTATGFADLNPVYPNNTPENRAKNRRVEFVLEKMIAP</sequence>
<comment type="similarity">
    <text evidence="2">Belongs to the MotB family.</text>
</comment>
<reference evidence="10 11" key="1">
    <citation type="submission" date="2016-10" db="EMBL/GenBank/DDBJ databases">
        <authorList>
            <person name="de Groot N.N."/>
        </authorList>
    </citation>
    <scope>NUCLEOTIDE SEQUENCE [LARGE SCALE GENOMIC DNA]</scope>
    <source>
        <strain evidence="10 11">DSM 15269</strain>
    </source>
</reference>
<evidence type="ECO:0000313" key="11">
    <source>
        <dbReference type="Proteomes" id="UP000199602"/>
    </source>
</evidence>
<name>A0A1H0F1T4_9BACT</name>
<keyword evidence="3" id="KW-1003">Cell membrane</keyword>
<dbReference type="EMBL" id="FNIN01000010">
    <property type="protein sequence ID" value="SDN88627.1"/>
    <property type="molecule type" value="Genomic_DNA"/>
</dbReference>
<evidence type="ECO:0000256" key="3">
    <source>
        <dbReference type="ARBA" id="ARBA00022475"/>
    </source>
</evidence>
<accession>A0A1H0F1T4</accession>
<evidence type="ECO:0000256" key="5">
    <source>
        <dbReference type="ARBA" id="ARBA00022989"/>
    </source>
</evidence>
<dbReference type="InterPro" id="IPR036737">
    <property type="entry name" value="OmpA-like_sf"/>
</dbReference>
<dbReference type="STRING" id="206665.SAMN04488516_11040"/>
<dbReference type="InterPro" id="IPR025713">
    <property type="entry name" value="MotB-like_N_dom"/>
</dbReference>
<dbReference type="CDD" id="cd07185">
    <property type="entry name" value="OmpA_C-like"/>
    <property type="match status" value="1"/>
</dbReference>
<dbReference type="AlphaFoldDB" id="A0A1H0F1T4"/>
<dbReference type="GO" id="GO:0005886">
    <property type="term" value="C:plasma membrane"/>
    <property type="evidence" value="ECO:0007669"/>
    <property type="project" value="UniProtKB-SubCell"/>
</dbReference>
<dbReference type="Pfam" id="PF00691">
    <property type="entry name" value="OmpA"/>
    <property type="match status" value="1"/>
</dbReference>
<dbReference type="Gene3D" id="3.30.1330.60">
    <property type="entry name" value="OmpA-like domain"/>
    <property type="match status" value="1"/>
</dbReference>
<dbReference type="PROSITE" id="PS51123">
    <property type="entry name" value="OMPA_2"/>
    <property type="match status" value="1"/>
</dbReference>
<evidence type="ECO:0000256" key="1">
    <source>
        <dbReference type="ARBA" id="ARBA00004162"/>
    </source>
</evidence>